<dbReference type="Proteomes" id="UP000675781">
    <property type="component" value="Unassembled WGS sequence"/>
</dbReference>
<comment type="caution">
    <text evidence="7">The sequence shown here is derived from an EMBL/GenBank/DDBJ whole genome shotgun (WGS) entry which is preliminary data.</text>
</comment>
<evidence type="ECO:0000256" key="3">
    <source>
        <dbReference type="ARBA" id="ARBA00022989"/>
    </source>
</evidence>
<comment type="subcellular location">
    <subcellularLocation>
        <location evidence="1">Membrane</location>
        <topology evidence="1">Multi-pass membrane protein</topology>
    </subcellularLocation>
</comment>
<feature type="transmembrane region" description="Helical" evidence="5">
    <location>
        <begin position="77"/>
        <end position="100"/>
    </location>
</feature>
<dbReference type="GO" id="GO:0140359">
    <property type="term" value="F:ABC-type transporter activity"/>
    <property type="evidence" value="ECO:0007669"/>
    <property type="project" value="InterPro"/>
</dbReference>
<reference evidence="7" key="1">
    <citation type="submission" date="2021-04" db="EMBL/GenBank/DDBJ databases">
        <title>Genome based classification of Actinospica acidithermotolerans sp. nov., an actinobacterium isolated from an Indonesian hot spring.</title>
        <authorList>
            <person name="Kusuma A.B."/>
            <person name="Putra K.E."/>
            <person name="Nafisah S."/>
            <person name="Loh J."/>
            <person name="Nouioui I."/>
            <person name="Goodfellow M."/>
        </authorList>
    </citation>
    <scope>NUCLEOTIDE SEQUENCE</scope>
    <source>
        <strain evidence="7">CSCA 57</strain>
    </source>
</reference>
<feature type="transmembrane region" description="Helical" evidence="5">
    <location>
        <begin position="154"/>
        <end position="178"/>
    </location>
</feature>
<keyword evidence="2 5" id="KW-0812">Transmembrane</keyword>
<keyword evidence="8" id="KW-1185">Reference proteome</keyword>
<proteinExistence type="predicted"/>
<dbReference type="InterPro" id="IPR052902">
    <property type="entry name" value="ABC-2_transporter"/>
</dbReference>
<evidence type="ECO:0000256" key="2">
    <source>
        <dbReference type="ARBA" id="ARBA00022692"/>
    </source>
</evidence>
<accession>A0A941EUF4</accession>
<dbReference type="InterPro" id="IPR013525">
    <property type="entry name" value="ABC2_TM"/>
</dbReference>
<feature type="transmembrane region" description="Helical" evidence="5">
    <location>
        <begin position="120"/>
        <end position="148"/>
    </location>
</feature>
<dbReference type="EMBL" id="JAGSOG010000236">
    <property type="protein sequence ID" value="MBR7837865.1"/>
    <property type="molecule type" value="Genomic_DNA"/>
</dbReference>
<evidence type="ECO:0000256" key="5">
    <source>
        <dbReference type="SAM" id="Phobius"/>
    </source>
</evidence>
<dbReference type="PANTHER" id="PTHR43027">
    <property type="entry name" value="DOXORUBICIN RESISTANCE ABC TRANSPORTER PERMEASE PROTEIN DRRC-RELATED"/>
    <property type="match status" value="1"/>
</dbReference>
<dbReference type="PANTHER" id="PTHR43027:SF2">
    <property type="entry name" value="TRANSPORT PERMEASE PROTEIN"/>
    <property type="match status" value="1"/>
</dbReference>
<feature type="transmembrane region" description="Helical" evidence="5">
    <location>
        <begin position="185"/>
        <end position="204"/>
    </location>
</feature>
<feature type="transmembrane region" description="Helical" evidence="5">
    <location>
        <begin position="39"/>
        <end position="57"/>
    </location>
</feature>
<keyword evidence="4 5" id="KW-0472">Membrane</keyword>
<organism evidence="7 8">
    <name type="scientific">Actinospica durhamensis</name>
    <dbReference type="NCBI Taxonomy" id="1508375"/>
    <lineage>
        <taxon>Bacteria</taxon>
        <taxon>Bacillati</taxon>
        <taxon>Actinomycetota</taxon>
        <taxon>Actinomycetes</taxon>
        <taxon>Catenulisporales</taxon>
        <taxon>Actinospicaceae</taxon>
        <taxon>Actinospica</taxon>
    </lineage>
</organism>
<protein>
    <submittedName>
        <fullName evidence="7">ABC transporter permease</fullName>
    </submittedName>
</protein>
<dbReference type="Pfam" id="PF01061">
    <property type="entry name" value="ABC2_membrane"/>
    <property type="match status" value="1"/>
</dbReference>
<dbReference type="GO" id="GO:0016020">
    <property type="term" value="C:membrane"/>
    <property type="evidence" value="ECO:0007669"/>
    <property type="project" value="UniProtKB-SubCell"/>
</dbReference>
<feature type="transmembrane region" description="Helical" evidence="5">
    <location>
        <begin position="235"/>
        <end position="257"/>
    </location>
</feature>
<evidence type="ECO:0000313" key="7">
    <source>
        <dbReference type="EMBL" id="MBR7837865.1"/>
    </source>
</evidence>
<evidence type="ECO:0000256" key="4">
    <source>
        <dbReference type="ARBA" id="ARBA00023136"/>
    </source>
</evidence>
<dbReference type="RefSeq" id="WP_212532328.1">
    <property type="nucleotide sequence ID" value="NZ_JAGSOG010000236.1"/>
</dbReference>
<evidence type="ECO:0000259" key="6">
    <source>
        <dbReference type="Pfam" id="PF01061"/>
    </source>
</evidence>
<sequence length="260" mass="27218">MTAVTVAAAPTARPRRRMTSRGFRALMGMHVKLMFREPGVFVMILLPVALLLVFGLIPGTKKPEVSLGGRSTLDVYVPTIAAMVPLLIACSGLPSLMASFRERNALRRFSVSPVPPGGMLAALVAVLTAFTLGGVVLIVLLGTAVFGAHMPTDLGAVISSFVLGFAAVMAVGMIAAALATSSGMAAGMGMPFMILNFFFSGLYVPTAELPHVFQTIGGYVPFGAVMDSWSGQGALWQHLAVLAGYTVVGGVVSARVFRWE</sequence>
<keyword evidence="3 5" id="KW-1133">Transmembrane helix</keyword>
<evidence type="ECO:0000256" key="1">
    <source>
        <dbReference type="ARBA" id="ARBA00004141"/>
    </source>
</evidence>
<feature type="domain" description="ABC-2 type transporter transmembrane" evidence="6">
    <location>
        <begin position="23"/>
        <end position="223"/>
    </location>
</feature>
<dbReference type="AlphaFoldDB" id="A0A941EUF4"/>
<gene>
    <name evidence="7" type="ORF">KDL01_31610</name>
</gene>
<name>A0A941EUF4_9ACTN</name>
<evidence type="ECO:0000313" key="8">
    <source>
        <dbReference type="Proteomes" id="UP000675781"/>
    </source>
</evidence>